<accession>E5A4U8</accession>
<feature type="region of interest" description="Disordered" evidence="1">
    <location>
        <begin position="1"/>
        <end position="20"/>
    </location>
</feature>
<dbReference type="AlphaFoldDB" id="E5A4U8"/>
<dbReference type="HOGENOM" id="CLU_2654956_0_0_1"/>
<evidence type="ECO:0000256" key="1">
    <source>
        <dbReference type="SAM" id="MobiDB-lite"/>
    </source>
</evidence>
<protein>
    <submittedName>
        <fullName evidence="2">Predicted protein</fullName>
    </submittedName>
</protein>
<evidence type="ECO:0000313" key="2">
    <source>
        <dbReference type="EMBL" id="CBX98646.1"/>
    </source>
</evidence>
<keyword evidence="3" id="KW-1185">Reference proteome</keyword>
<dbReference type="VEuPathDB" id="FungiDB:LEMA_P078850.1"/>
<name>E5A4U8_LEPMJ</name>
<proteinExistence type="predicted"/>
<dbReference type="EMBL" id="FP929134">
    <property type="protein sequence ID" value="CBX98646.1"/>
    <property type="molecule type" value="Genomic_DNA"/>
</dbReference>
<dbReference type="Proteomes" id="UP000002668">
    <property type="component" value="Genome"/>
</dbReference>
<dbReference type="OrthoDB" id="4092340at2759"/>
<gene>
    <name evidence="2" type="ORF">LEMA_P078850.1</name>
</gene>
<evidence type="ECO:0000313" key="3">
    <source>
        <dbReference type="Proteomes" id="UP000002668"/>
    </source>
</evidence>
<dbReference type="InParanoid" id="E5A4U8"/>
<reference evidence="3" key="1">
    <citation type="journal article" date="2011" name="Nat. Commun.">
        <title>Effector diversification within compartments of the Leptosphaeria maculans genome affected by Repeat-Induced Point mutations.</title>
        <authorList>
            <person name="Rouxel T."/>
            <person name="Grandaubert J."/>
            <person name="Hane J.K."/>
            <person name="Hoede C."/>
            <person name="van de Wouw A.P."/>
            <person name="Couloux A."/>
            <person name="Dominguez V."/>
            <person name="Anthouard V."/>
            <person name="Bally P."/>
            <person name="Bourras S."/>
            <person name="Cozijnsen A.J."/>
            <person name="Ciuffetti L.M."/>
            <person name="Degrave A."/>
            <person name="Dilmaghani A."/>
            <person name="Duret L."/>
            <person name="Fudal I."/>
            <person name="Goodwin S.B."/>
            <person name="Gout L."/>
            <person name="Glaser N."/>
            <person name="Linglin J."/>
            <person name="Kema G.H.J."/>
            <person name="Lapalu N."/>
            <person name="Lawrence C.B."/>
            <person name="May K."/>
            <person name="Meyer M."/>
            <person name="Ollivier B."/>
            <person name="Poulain J."/>
            <person name="Schoch C.L."/>
            <person name="Simon A."/>
            <person name="Spatafora J.W."/>
            <person name="Stachowiak A."/>
            <person name="Turgeon B.G."/>
            <person name="Tyler B.M."/>
            <person name="Vincent D."/>
            <person name="Weissenbach J."/>
            <person name="Amselem J."/>
            <person name="Quesneville H."/>
            <person name="Oliver R.P."/>
            <person name="Wincker P."/>
            <person name="Balesdent M.-H."/>
            <person name="Howlett B.J."/>
        </authorList>
    </citation>
    <scope>NUCLEOTIDE SEQUENCE [LARGE SCALE GENOMIC DNA]</scope>
    <source>
        <strain evidence="3">JN3 / isolate v23.1.3 / race Av1-4-5-6-7-8</strain>
    </source>
</reference>
<organism evidence="3">
    <name type="scientific">Leptosphaeria maculans (strain JN3 / isolate v23.1.3 / race Av1-4-5-6-7-8)</name>
    <name type="common">Blackleg fungus</name>
    <name type="synonym">Phoma lingam</name>
    <dbReference type="NCBI Taxonomy" id="985895"/>
    <lineage>
        <taxon>Eukaryota</taxon>
        <taxon>Fungi</taxon>
        <taxon>Dikarya</taxon>
        <taxon>Ascomycota</taxon>
        <taxon>Pezizomycotina</taxon>
        <taxon>Dothideomycetes</taxon>
        <taxon>Pleosporomycetidae</taxon>
        <taxon>Pleosporales</taxon>
        <taxon>Pleosporineae</taxon>
        <taxon>Leptosphaeriaceae</taxon>
        <taxon>Plenodomus</taxon>
        <taxon>Plenodomus lingam/Leptosphaeria maculans species complex</taxon>
    </lineage>
</organism>
<sequence length="76" mass="8334">MSSDDGGSVGGGLVDIRPEETWGERRTMPKLVLTNVEKQNIQGTLGSLCAYYRGVVFRTPSSYGPLRPSPYRLVNC</sequence>